<evidence type="ECO:0000259" key="7">
    <source>
        <dbReference type="Pfam" id="PF03099"/>
    </source>
</evidence>
<dbReference type="EC" id="6.3.4.15" evidence="5"/>
<dbReference type="CDD" id="cd16442">
    <property type="entry name" value="BPL"/>
    <property type="match status" value="1"/>
</dbReference>
<organism evidence="8 9">
    <name type="scientific">Candidatus Corynebacterium gallistercoris</name>
    <dbReference type="NCBI Taxonomy" id="2838530"/>
    <lineage>
        <taxon>Bacteria</taxon>
        <taxon>Bacillati</taxon>
        <taxon>Actinomycetota</taxon>
        <taxon>Actinomycetes</taxon>
        <taxon>Mycobacteriales</taxon>
        <taxon>Corynebacteriaceae</taxon>
        <taxon>Corynebacterium</taxon>
    </lineage>
</organism>
<reference evidence="8" key="1">
    <citation type="journal article" date="2021" name="PeerJ">
        <title>Extensive microbial diversity within the chicken gut microbiome revealed by metagenomics and culture.</title>
        <authorList>
            <person name="Gilroy R."/>
            <person name="Ravi A."/>
            <person name="Getino M."/>
            <person name="Pursley I."/>
            <person name="Horton D.L."/>
            <person name="Alikhan N.F."/>
            <person name="Baker D."/>
            <person name="Gharbi K."/>
            <person name="Hall N."/>
            <person name="Watson M."/>
            <person name="Adriaenssens E.M."/>
            <person name="Foster-Nyarko E."/>
            <person name="Jarju S."/>
            <person name="Secka A."/>
            <person name="Antonio M."/>
            <person name="Oren A."/>
            <person name="Chaudhuri R.R."/>
            <person name="La Ragione R."/>
            <person name="Hildebrand F."/>
            <person name="Pallen M.J."/>
        </authorList>
    </citation>
    <scope>NUCLEOTIDE SEQUENCE</scope>
    <source>
        <strain evidence="8">4376</strain>
    </source>
</reference>
<dbReference type="GO" id="GO:0005524">
    <property type="term" value="F:ATP binding"/>
    <property type="evidence" value="ECO:0007669"/>
    <property type="project" value="UniProtKB-KW"/>
</dbReference>
<gene>
    <name evidence="8" type="ORF">H9867_06490</name>
</gene>
<proteinExistence type="predicted"/>
<dbReference type="NCBIfam" id="TIGR00121">
    <property type="entry name" value="birA_ligase"/>
    <property type="match status" value="1"/>
</dbReference>
<dbReference type="GO" id="GO:0004077">
    <property type="term" value="F:biotin--[biotin carboxyl-carrier protein] ligase activity"/>
    <property type="evidence" value="ECO:0007669"/>
    <property type="project" value="UniProtKB-EC"/>
</dbReference>
<name>A0A9D1S0M8_9CORY</name>
<reference evidence="8" key="2">
    <citation type="submission" date="2021-04" db="EMBL/GenBank/DDBJ databases">
        <authorList>
            <person name="Gilroy R."/>
        </authorList>
    </citation>
    <scope>NUCLEOTIDE SEQUENCE</scope>
    <source>
        <strain evidence="8">4376</strain>
    </source>
</reference>
<keyword evidence="2" id="KW-0547">Nucleotide-binding</keyword>
<evidence type="ECO:0000256" key="5">
    <source>
        <dbReference type="ARBA" id="ARBA00024227"/>
    </source>
</evidence>
<dbReference type="InterPro" id="IPR004143">
    <property type="entry name" value="BPL_LPL_catalytic"/>
</dbReference>
<feature type="domain" description="BPL/LPL catalytic" evidence="7">
    <location>
        <begin position="31"/>
        <end position="152"/>
    </location>
</feature>
<evidence type="ECO:0000256" key="1">
    <source>
        <dbReference type="ARBA" id="ARBA00022598"/>
    </source>
</evidence>
<dbReference type="Pfam" id="PF03099">
    <property type="entry name" value="BPL_LplA_LipB"/>
    <property type="match status" value="1"/>
</dbReference>
<dbReference type="InterPro" id="IPR003142">
    <property type="entry name" value="BPL_C"/>
</dbReference>
<evidence type="ECO:0000313" key="9">
    <source>
        <dbReference type="Proteomes" id="UP000824189"/>
    </source>
</evidence>
<keyword evidence="3" id="KW-0067">ATP-binding</keyword>
<evidence type="ECO:0000313" key="8">
    <source>
        <dbReference type="EMBL" id="HIW96112.1"/>
    </source>
</evidence>
<evidence type="ECO:0000259" key="6">
    <source>
        <dbReference type="Pfam" id="PF02237"/>
    </source>
</evidence>
<evidence type="ECO:0000256" key="3">
    <source>
        <dbReference type="ARBA" id="ARBA00022840"/>
    </source>
</evidence>
<dbReference type="InterPro" id="IPR008988">
    <property type="entry name" value="Transcriptional_repressor_C"/>
</dbReference>
<dbReference type="GO" id="GO:0005737">
    <property type="term" value="C:cytoplasm"/>
    <property type="evidence" value="ECO:0007669"/>
    <property type="project" value="TreeGrafter"/>
</dbReference>
<comment type="caution">
    <text evidence="8">The sequence shown here is derived from an EMBL/GenBank/DDBJ whole genome shotgun (WGS) entry which is preliminary data.</text>
</comment>
<evidence type="ECO:0000256" key="2">
    <source>
        <dbReference type="ARBA" id="ARBA00022741"/>
    </source>
</evidence>
<accession>A0A9D1S0M8</accession>
<dbReference type="PANTHER" id="PTHR12835">
    <property type="entry name" value="BIOTIN PROTEIN LIGASE"/>
    <property type="match status" value="1"/>
</dbReference>
<dbReference type="PANTHER" id="PTHR12835:SF5">
    <property type="entry name" value="BIOTIN--PROTEIN LIGASE"/>
    <property type="match status" value="1"/>
</dbReference>
<dbReference type="SUPFAM" id="SSF50037">
    <property type="entry name" value="C-terminal domain of transcriptional repressors"/>
    <property type="match status" value="1"/>
</dbReference>
<keyword evidence="4" id="KW-0092">Biotin</keyword>
<feature type="domain" description="Biotin protein ligase C-terminal" evidence="6">
    <location>
        <begin position="218"/>
        <end position="265"/>
    </location>
</feature>
<keyword evidence="1 8" id="KW-0436">Ligase</keyword>
<dbReference type="Gene3D" id="2.30.30.100">
    <property type="match status" value="1"/>
</dbReference>
<sequence length="280" mass="29580">MSTPVRAPLDQPRLRELLTRAGYAHVDVVETTGSTNTDLADRVRVGEDLPDMTVLLAEEQSAGRGRKGRSFGAPARSQIICSVLLRLTDVPADRIGLLPLLTGLSIAEGLPIAAQLKWPNDVIMGGRKLAGILVEAVHLQPHPAVIIGFGINYDLQPGEIDVPHASSIAAEAGAQDVPDRTLVTADVLAQLAVNLQRWRGLGGAPQTVLPRYRSICATLGTQVRAHLPGEKVLTGQAVDVDNEGELLVRGSDGTRHTVRAGEIVHLRPDGSGDYGPGVGA</sequence>
<dbReference type="Gene3D" id="3.30.930.10">
    <property type="entry name" value="Bira Bifunctional Protein, Domain 2"/>
    <property type="match status" value="1"/>
</dbReference>
<dbReference type="EMBL" id="DXFZ01000082">
    <property type="protein sequence ID" value="HIW96112.1"/>
    <property type="molecule type" value="Genomic_DNA"/>
</dbReference>
<dbReference type="AlphaFoldDB" id="A0A9D1S0M8"/>
<dbReference type="InterPro" id="IPR004408">
    <property type="entry name" value="Biotin_CoA_COase_ligase"/>
</dbReference>
<evidence type="ECO:0000256" key="4">
    <source>
        <dbReference type="ARBA" id="ARBA00023267"/>
    </source>
</evidence>
<protein>
    <recommendedName>
        <fullName evidence="5">biotin--[biotin carboxyl-carrier protein] ligase</fullName>
        <ecNumber evidence="5">6.3.4.15</ecNumber>
    </recommendedName>
</protein>
<dbReference type="Pfam" id="PF02237">
    <property type="entry name" value="BPL_C"/>
    <property type="match status" value="1"/>
</dbReference>
<dbReference type="Proteomes" id="UP000824189">
    <property type="component" value="Unassembled WGS sequence"/>
</dbReference>
<dbReference type="SUPFAM" id="SSF55681">
    <property type="entry name" value="Class II aaRS and biotin synthetases"/>
    <property type="match status" value="1"/>
</dbReference>
<dbReference type="InterPro" id="IPR045864">
    <property type="entry name" value="aa-tRNA-synth_II/BPL/LPL"/>
</dbReference>